<reference evidence="1 2" key="1">
    <citation type="journal article" date="2010" name="J. Bacteriol.">
        <title>Genome sequences of Oceanicola granulosus HTCC2516(T) and Oceanicola batsensis HTCC2597(TDelta).</title>
        <authorList>
            <person name="Thrash J.C."/>
            <person name="Cho J.C."/>
            <person name="Vergin K.L."/>
            <person name="Giovannoni S.J."/>
        </authorList>
    </citation>
    <scope>NUCLEOTIDE SEQUENCE [LARGE SCALE GENOMIC DNA]</scope>
    <source>
        <strain evidence="2">ATCC BAA-863 / DSM 15984 / KCTC 12145 / HTCC2597</strain>
    </source>
</reference>
<dbReference type="Proteomes" id="UP000004318">
    <property type="component" value="Unassembled WGS sequence"/>
</dbReference>
<sequence>MIAFIDDHRNVHGVEPICHLLPIAPSTYHAHRARRVDPSRLPDCAKRDAELRIEIARVHAENLGVYRARKVWRQLLRESHGADRAMDRPARTLHDAGNARTGLQRSHRQPACRAHRLISSARRHPSRQELHHAVGHTLSFTRCPSFRRCQVTWQTPRNGFSRNCSPICRIRVGEVLQICYDDVTCLATIEF</sequence>
<dbReference type="AlphaFoldDB" id="A3TSJ9"/>
<dbReference type="EMBL" id="AAMO01000001">
    <property type="protein sequence ID" value="EAQ04626.1"/>
    <property type="molecule type" value="Genomic_DNA"/>
</dbReference>
<organism evidence="1 2">
    <name type="scientific">Pseudooceanicola batsensis (strain ATCC BAA-863 / DSM 15984 / KCTC 12145 / HTCC2597)</name>
    <name type="common">Oceanicola batsensis</name>
    <dbReference type="NCBI Taxonomy" id="252305"/>
    <lineage>
        <taxon>Bacteria</taxon>
        <taxon>Pseudomonadati</taxon>
        <taxon>Pseudomonadota</taxon>
        <taxon>Alphaproteobacteria</taxon>
        <taxon>Rhodobacterales</taxon>
        <taxon>Paracoccaceae</taxon>
        <taxon>Pseudooceanicola</taxon>
    </lineage>
</organism>
<evidence type="ECO:0000313" key="1">
    <source>
        <dbReference type="EMBL" id="EAQ04626.1"/>
    </source>
</evidence>
<evidence type="ECO:0000313" key="2">
    <source>
        <dbReference type="Proteomes" id="UP000004318"/>
    </source>
</evidence>
<dbReference type="eggNOG" id="COG2801">
    <property type="taxonomic scope" value="Bacteria"/>
</dbReference>
<protein>
    <submittedName>
        <fullName evidence="1">Integrase, catalytic region</fullName>
    </submittedName>
</protein>
<comment type="caution">
    <text evidence="1">The sequence shown here is derived from an EMBL/GenBank/DDBJ whole genome shotgun (WGS) entry which is preliminary data.</text>
</comment>
<proteinExistence type="predicted"/>
<keyword evidence="2" id="KW-1185">Reference proteome</keyword>
<gene>
    <name evidence="1" type="ORF">OB2597_05070</name>
</gene>
<dbReference type="HOGENOM" id="CLU_1420183_0_0_5"/>
<name>A3TSJ9_PSEBH</name>
<accession>A3TSJ9</accession>